<accession>A0A0K1PC03</accession>
<feature type="transmembrane region" description="Helical" evidence="6">
    <location>
        <begin position="7"/>
        <end position="29"/>
    </location>
</feature>
<dbReference type="InterPro" id="IPR020846">
    <property type="entry name" value="MFS_dom"/>
</dbReference>
<dbReference type="PRINTS" id="PR01035">
    <property type="entry name" value="TCRTETA"/>
</dbReference>
<evidence type="ECO:0000313" key="9">
    <source>
        <dbReference type="Proteomes" id="UP000055590"/>
    </source>
</evidence>
<keyword evidence="4 6" id="KW-1133">Transmembrane helix</keyword>
<feature type="transmembrane region" description="Helical" evidence="6">
    <location>
        <begin position="365"/>
        <end position="386"/>
    </location>
</feature>
<dbReference type="AlphaFoldDB" id="A0A0K1PC03"/>
<evidence type="ECO:0000256" key="1">
    <source>
        <dbReference type="ARBA" id="ARBA00004141"/>
    </source>
</evidence>
<comment type="subcellular location">
    <subcellularLocation>
        <location evidence="1">Membrane</location>
        <topology evidence="1">Multi-pass membrane protein</topology>
    </subcellularLocation>
</comment>
<dbReference type="PROSITE" id="PS50850">
    <property type="entry name" value="MFS"/>
    <property type="match status" value="1"/>
</dbReference>
<feature type="transmembrane region" description="Helical" evidence="6">
    <location>
        <begin position="276"/>
        <end position="296"/>
    </location>
</feature>
<dbReference type="RefSeq" id="WP_050725426.1">
    <property type="nucleotide sequence ID" value="NZ_CP012332.1"/>
</dbReference>
<dbReference type="SUPFAM" id="SSF103473">
    <property type="entry name" value="MFS general substrate transporter"/>
    <property type="match status" value="1"/>
</dbReference>
<keyword evidence="9" id="KW-1185">Reference proteome</keyword>
<reference evidence="8 9" key="1">
    <citation type="submission" date="2015-08" db="EMBL/GenBank/DDBJ databases">
        <authorList>
            <person name="Babu N.S."/>
            <person name="Beckwith C.J."/>
            <person name="Beseler K.G."/>
            <person name="Brison A."/>
            <person name="Carone J.V."/>
            <person name="Caskin T.P."/>
            <person name="Diamond M."/>
            <person name="Durham M.E."/>
            <person name="Foxe J.M."/>
            <person name="Go M."/>
            <person name="Henderson B.A."/>
            <person name="Jones I.B."/>
            <person name="McGettigan J.A."/>
            <person name="Micheletti S.J."/>
            <person name="Nasrallah M.E."/>
            <person name="Ortiz D."/>
            <person name="Piller C.R."/>
            <person name="Privatt S.R."/>
            <person name="Schneider S.L."/>
            <person name="Sharp S."/>
            <person name="Smith T.C."/>
            <person name="Stanton J.D."/>
            <person name="Ullery H.E."/>
            <person name="Wilson R.J."/>
            <person name="Serrano M.G."/>
            <person name="Buck G."/>
            <person name="Lee V."/>
            <person name="Wang Y."/>
            <person name="Carvalho R."/>
            <person name="Voegtly L."/>
            <person name="Shi R."/>
            <person name="Duckworth R."/>
            <person name="Johnson A."/>
            <person name="Loviza R."/>
            <person name="Walstead R."/>
            <person name="Shah Z."/>
            <person name="Kiflezghi M."/>
            <person name="Wade K."/>
            <person name="Ball S.L."/>
            <person name="Bradley K.W."/>
            <person name="Asai D.J."/>
            <person name="Bowman C.A."/>
            <person name="Russell D.A."/>
            <person name="Pope W.H."/>
            <person name="Jacobs-Sera D."/>
            <person name="Hendrix R.W."/>
            <person name="Hatfull G.F."/>
        </authorList>
    </citation>
    <scope>NUCLEOTIDE SEQUENCE [LARGE SCALE GENOMIC DNA]</scope>
    <source>
        <strain evidence="8 9">DSM 27710</strain>
    </source>
</reference>
<evidence type="ECO:0000313" key="8">
    <source>
        <dbReference type="EMBL" id="AKU91055.1"/>
    </source>
</evidence>
<dbReference type="EMBL" id="CP012332">
    <property type="protein sequence ID" value="AKU91055.1"/>
    <property type="molecule type" value="Genomic_DNA"/>
</dbReference>
<feature type="transmembrane region" description="Helical" evidence="6">
    <location>
        <begin position="302"/>
        <end position="324"/>
    </location>
</feature>
<dbReference type="Proteomes" id="UP000055590">
    <property type="component" value="Chromosome"/>
</dbReference>
<proteinExistence type="predicted"/>
<organism evidence="8 9">
    <name type="scientific">Vulgatibacter incomptus</name>
    <dbReference type="NCBI Taxonomy" id="1391653"/>
    <lineage>
        <taxon>Bacteria</taxon>
        <taxon>Pseudomonadati</taxon>
        <taxon>Myxococcota</taxon>
        <taxon>Myxococcia</taxon>
        <taxon>Myxococcales</taxon>
        <taxon>Cystobacterineae</taxon>
        <taxon>Vulgatibacteraceae</taxon>
        <taxon>Vulgatibacter</taxon>
    </lineage>
</organism>
<dbReference type="InterPro" id="IPR001958">
    <property type="entry name" value="Tet-R_TetA/multi-R_MdtG-like"/>
</dbReference>
<feature type="transmembrane region" description="Helical" evidence="6">
    <location>
        <begin position="210"/>
        <end position="228"/>
    </location>
</feature>
<evidence type="ECO:0000256" key="6">
    <source>
        <dbReference type="SAM" id="Phobius"/>
    </source>
</evidence>
<feature type="domain" description="Major facilitator superfamily (MFS) profile" evidence="7">
    <location>
        <begin position="7"/>
        <end position="390"/>
    </location>
</feature>
<feature type="transmembrane region" description="Helical" evidence="6">
    <location>
        <begin position="248"/>
        <end position="269"/>
    </location>
</feature>
<keyword evidence="3 6" id="KW-0812">Transmembrane</keyword>
<dbReference type="PANTHER" id="PTHR23504:SF15">
    <property type="entry name" value="MAJOR FACILITATOR SUPERFAMILY (MFS) PROFILE DOMAIN-CONTAINING PROTEIN"/>
    <property type="match status" value="1"/>
</dbReference>
<dbReference type="PANTHER" id="PTHR23504">
    <property type="entry name" value="MAJOR FACILITATOR SUPERFAMILY DOMAIN-CONTAINING PROTEIN 10"/>
    <property type="match status" value="1"/>
</dbReference>
<evidence type="ECO:0000256" key="5">
    <source>
        <dbReference type="ARBA" id="ARBA00023136"/>
    </source>
</evidence>
<dbReference type="Pfam" id="PF07690">
    <property type="entry name" value="MFS_1"/>
    <property type="match status" value="1"/>
</dbReference>
<name>A0A0K1PC03_9BACT</name>
<dbReference type="InterPro" id="IPR036259">
    <property type="entry name" value="MFS_trans_sf"/>
</dbReference>
<dbReference type="InterPro" id="IPR011701">
    <property type="entry name" value="MFS"/>
</dbReference>
<feature type="transmembrane region" description="Helical" evidence="6">
    <location>
        <begin position="161"/>
        <end position="179"/>
    </location>
</feature>
<evidence type="ECO:0000256" key="2">
    <source>
        <dbReference type="ARBA" id="ARBA00022448"/>
    </source>
</evidence>
<sequence length="397" mass="41522">MHRSKSPLLVIFLTIFLDLLGFGLVIPLLPFFASDLGATGFQVGIVMTAYSGMQFLCAPLWGRLSDRIGRRPVLLVSIAGNVVAMLLFAASTNLVVFFLARAFAGMANANIGTAQAYIADITPPEQRTKGMGLIGAAFGLGFVLGPAVGGLLAGISHAAPALAAAGLSALNLVLAFFILPESLKPEAREAAKLRRGSRLQAFRESLSHPFLPLLFLLFFLTTVGFAQLETTFALFTAKRFGYDVTQNGYLFAFIGVVLALVQGGIVHPLRRWAGEAAMLLVGTVGLMIGLLVIGQVHTSSGLVAACAILAFGNGLSSPALSSLVSKQAPSHSQGRILGVNQSMGSLARVIGPLVGGFTFDHGGEVAPFFVAAGILGVAVLISLRIFRSRERAQTAAA</sequence>
<protein>
    <submittedName>
        <fullName evidence="8">Tetracycline resistance protein</fullName>
    </submittedName>
</protein>
<keyword evidence="5 6" id="KW-0472">Membrane</keyword>
<evidence type="ECO:0000256" key="4">
    <source>
        <dbReference type="ARBA" id="ARBA00022989"/>
    </source>
</evidence>
<keyword evidence="2" id="KW-0813">Transport</keyword>
<feature type="transmembrane region" description="Helical" evidence="6">
    <location>
        <begin position="131"/>
        <end position="155"/>
    </location>
</feature>
<gene>
    <name evidence="8" type="ORF">AKJ08_1442</name>
</gene>
<dbReference type="GO" id="GO:0022857">
    <property type="term" value="F:transmembrane transporter activity"/>
    <property type="evidence" value="ECO:0007669"/>
    <property type="project" value="InterPro"/>
</dbReference>
<dbReference type="KEGG" id="vin:AKJ08_1442"/>
<dbReference type="OrthoDB" id="9812221at2"/>
<dbReference type="Gene3D" id="1.20.1250.20">
    <property type="entry name" value="MFS general substrate transporter like domains"/>
    <property type="match status" value="1"/>
</dbReference>
<evidence type="ECO:0000256" key="3">
    <source>
        <dbReference type="ARBA" id="ARBA00022692"/>
    </source>
</evidence>
<feature type="transmembrane region" description="Helical" evidence="6">
    <location>
        <begin position="41"/>
        <end position="61"/>
    </location>
</feature>
<evidence type="ECO:0000259" key="7">
    <source>
        <dbReference type="PROSITE" id="PS50850"/>
    </source>
</evidence>
<dbReference type="STRING" id="1391653.AKJ08_1442"/>
<dbReference type="GO" id="GO:0016020">
    <property type="term" value="C:membrane"/>
    <property type="evidence" value="ECO:0007669"/>
    <property type="project" value="UniProtKB-SubCell"/>
</dbReference>
<feature type="transmembrane region" description="Helical" evidence="6">
    <location>
        <begin position="73"/>
        <end position="90"/>
    </location>
</feature>